<evidence type="ECO:0000256" key="14">
    <source>
        <dbReference type="SAM" id="MobiDB-lite"/>
    </source>
</evidence>
<evidence type="ECO:0000256" key="4">
    <source>
        <dbReference type="ARBA" id="ARBA00022729"/>
    </source>
</evidence>
<keyword evidence="8 13" id="KW-0401">Integrin</keyword>
<sequence length="1830" mass="205783">MCPCELCVLCFFVLCVYTVTAFNVDSFNYATYQVPSYDGHDSMFGFSIALHRERNTGWLIVGAPEASSSQPGVIHGGAVYKCPTDRDGGCEEIPFDTKGNNRDASNNLMDNKTEQWFGATVSSSGRAEGPIVACAPRYTWFPRGRSRRDPVGTCYVCNGFFEKFNEYSPCRTYQWGYHRQGSCQAGFSAAINSVGDRLFIGSPGSWYWQGQMYSVDAHATFEFKPTLFSATYGDEGQVHQQSLETRPAVFATTEGTEKDDDSYMGYSTIVGDFLGTGEEGIAVGMPRGNNLKGKVLLFTMNLTNYVQHFTSDQIGSYYGYALAACDVDGDGKLDLIVGAPMYTVQNNKGKYDVGRVYVIYHESDRGRFVANYVIDGFNSKSRFGQAVASLGDINQDGFGDFAVGAPYDGAGNRGAVYIYHGSSKGVRKKFSQVIFAEDVAPSLTTFGFSITGGMDLDNNQYPDMAVGAYESNKAFFFRARPVISVEASVKFLTHNKFIDITRPDYTLRSDGTTATKTQIQFCSRYYGKGIPNSLNLGVEYILDSKKLINSRMGFVDDEGQSRKNATITMLKGQDMKCTNPIDVYVKSEIRDKLTALVVEARYWMQSDQDLTPSNLQQLPRNPRSFLTPVLDLNSPPSKKDSISIQKNCGSDNICIPDLVISVTPSVQEYYLDSGENFYLNISVTNNGEDAFESTVEVKYPDGFFYISSQDIQVVSHVLCSASENFTIKCDIGNPVPSNKVVNFKLLWQPNYAKELPSSLFFEVLVNSTNEDLPETRYNNKQKIGISILYDVIQEIRGWSIPNEVLFTPSSSLYAADISNQTHRTSPENRLSEDVIGPQVIHVYELKNGGRTTIKATEIFFVWPATTASGEDFLYLVDPPHFSFTENLNLKCGPIPANYRDFEVPTRRKSIWELYDIDVSTDTTSEKYMAGKNQTYHKIGSTIGGKIVTSDDKINKEVEKSGDSSKVFDVRHNKTTWHSSSRVQIFEETKRLTGNFRRFRLGGKQYAYRCLQSDQEVDCGTDFTFSRLDLSKLLQTSSAGPNRYSCLDQDSFGNWRKTDCGHVPTIPVIPTVTEGETRVQIFGANDQLVNQLESRSYKKQTIDGKDFIYRCFRRANGREEEIDCGQNFSFSSIDLPWILEQSGIQQQEGNVRYACLKPDSDGNLRSTTCDNVPKIRFKTQIIRKFWGSNDTHYWNETGVYDLRGSSTIRVQVFQGDDDLRRQLQSFYHLQHLRGYNFIYRCLDGNEEVDCDDFSLAQFTDFTDFGVLLTTGVQGDGKIRYICLQSDNYHNLRSVPCGHLPPIHFKTQVIQTSWKSNGTHYWNNTGVYRVSKKYDFSTVQVFQGGSEMAEQLGGTYRFEKVDGQVFIYRCFKNTFEVDCGQFNLLSLDLLQLMRTVAIQREGNLRYFCLEMDSFGNWRGADCGHLPRIHVTEPKRVITQEHILKRCLKLVNGNWQELDCRAGFHSNDGTFIEECYQTINGRRDRINCTQVPPGSTFDYVQTNTRYNQESASTSHGTDYFSGHGRQTYRPSYGTDYNYNQGQAFGNQSYSYENSYETELYEDEDDKAISGYMNPHDVAPTERQFGRRDPKTYGTYGEARSAGVAAGGLGEAAQGRGFTAVALDLGNLGSGDSHSSHWSETHHVAPVHNTIGRDNVPTDAPSPRNWHHGRKKRQIIGDSHPSIAGIKEEFPCKNLGCVYMRCTIENLQHGKPLTIALRGRLNAKVLRDMKLDNALQFSSMMLARVHKVPHLVSLKGSKPVVKEVETAVKTPEEIKSETVPLWVVVLSAVAGTIILLLIIFLLYKLGFFKRNRPSSAPERQPLNRNGYHHGDEAL</sequence>
<dbReference type="eggNOG" id="KOG3637">
    <property type="taxonomic scope" value="Eukaryota"/>
</dbReference>
<dbReference type="PANTHER" id="PTHR23220">
    <property type="entry name" value="INTEGRIN ALPHA"/>
    <property type="match status" value="1"/>
</dbReference>
<evidence type="ECO:0000256" key="7">
    <source>
        <dbReference type="ARBA" id="ARBA00022989"/>
    </source>
</evidence>
<dbReference type="GO" id="GO:0031589">
    <property type="term" value="P:cell-substrate adhesion"/>
    <property type="evidence" value="ECO:0007669"/>
    <property type="project" value="UniProtKB-ARBA"/>
</dbReference>
<dbReference type="SUPFAM" id="SSF69179">
    <property type="entry name" value="Integrin domains"/>
    <property type="match status" value="3"/>
</dbReference>
<dbReference type="Gene3D" id="2.60.40.1460">
    <property type="entry name" value="Integrin domains. Chain A, domain 2"/>
    <property type="match status" value="1"/>
</dbReference>
<evidence type="ECO:0000259" key="15">
    <source>
        <dbReference type="Pfam" id="PF08441"/>
    </source>
</evidence>
<organism evidence="18 19">
    <name type="scientific">Tribolium castaneum</name>
    <name type="common">Red flour beetle</name>
    <dbReference type="NCBI Taxonomy" id="7070"/>
    <lineage>
        <taxon>Eukaryota</taxon>
        <taxon>Metazoa</taxon>
        <taxon>Ecdysozoa</taxon>
        <taxon>Arthropoda</taxon>
        <taxon>Hexapoda</taxon>
        <taxon>Insecta</taxon>
        <taxon>Pterygota</taxon>
        <taxon>Neoptera</taxon>
        <taxon>Endopterygota</taxon>
        <taxon>Coleoptera</taxon>
        <taxon>Polyphaga</taxon>
        <taxon>Cucujiformia</taxon>
        <taxon>Tenebrionidae</taxon>
        <taxon>Tenebrionidae incertae sedis</taxon>
        <taxon>Tribolium</taxon>
    </lineage>
</organism>
<evidence type="ECO:0000313" key="19">
    <source>
        <dbReference type="Proteomes" id="UP000007266"/>
    </source>
</evidence>
<proteinExistence type="inferred from homology"/>
<dbReference type="FunCoup" id="D6X1K8">
    <property type="interactions" value="279"/>
</dbReference>
<dbReference type="Pfam" id="PF20805">
    <property type="entry name" value="Integrin_A_Ig_2"/>
    <property type="match status" value="1"/>
</dbReference>
<dbReference type="InterPro" id="IPR000413">
    <property type="entry name" value="Integrin_alpha"/>
</dbReference>
<dbReference type="Pfam" id="PF08441">
    <property type="entry name" value="Integrin_A_Ig_1"/>
    <property type="match status" value="1"/>
</dbReference>
<feature type="repeat" description="FG-GAP" evidence="12">
    <location>
        <begin position="369"/>
        <end position="428"/>
    </location>
</feature>
<dbReference type="GO" id="GO:0007157">
    <property type="term" value="P:heterophilic cell-cell adhesion via plasma membrane cell adhesion molecules"/>
    <property type="evidence" value="ECO:0007669"/>
    <property type="project" value="UniProtKB-ARBA"/>
</dbReference>
<feature type="repeat" description="FG-GAP" evidence="12">
    <location>
        <begin position="432"/>
        <end position="494"/>
    </location>
</feature>
<dbReference type="SMART" id="SM00191">
    <property type="entry name" value="Int_alpha"/>
    <property type="match status" value="5"/>
</dbReference>
<dbReference type="OrthoDB" id="5317514at2759"/>
<dbReference type="SUPFAM" id="SSF69318">
    <property type="entry name" value="Integrin alpha N-terminal domain"/>
    <property type="match status" value="1"/>
</dbReference>
<comment type="similarity">
    <text evidence="2 13">Belongs to the integrin alpha chain family.</text>
</comment>
<dbReference type="InterPro" id="IPR013519">
    <property type="entry name" value="Int_alpha_beta-p"/>
</dbReference>
<feature type="transmembrane region" description="Helical" evidence="13">
    <location>
        <begin position="1775"/>
        <end position="1799"/>
    </location>
</feature>
<dbReference type="Gene3D" id="2.60.40.1510">
    <property type="entry name" value="ntegrin, alpha v. Chain A, domain 3"/>
    <property type="match status" value="1"/>
</dbReference>
<dbReference type="Gene3D" id="2.130.10.130">
    <property type="entry name" value="Integrin alpha, N-terminal"/>
    <property type="match status" value="1"/>
</dbReference>
<evidence type="ECO:0000259" key="16">
    <source>
        <dbReference type="Pfam" id="PF20805"/>
    </source>
</evidence>
<feature type="signal peptide" evidence="13">
    <location>
        <begin position="1"/>
        <end position="21"/>
    </location>
</feature>
<protein>
    <submittedName>
        <fullName evidence="18">Integrin alpha-PS2-like Protein</fullName>
    </submittedName>
</protein>
<dbReference type="EMBL" id="KQ971370">
    <property type="protein sequence ID" value="EFA09341.2"/>
    <property type="molecule type" value="Genomic_DNA"/>
</dbReference>
<evidence type="ECO:0000256" key="2">
    <source>
        <dbReference type="ARBA" id="ARBA00008054"/>
    </source>
</evidence>
<name>D6X1K8_TRICA</name>
<evidence type="ECO:0000313" key="18">
    <source>
        <dbReference type="EMBL" id="EFA09341.2"/>
    </source>
</evidence>
<evidence type="ECO:0000256" key="3">
    <source>
        <dbReference type="ARBA" id="ARBA00022692"/>
    </source>
</evidence>
<feature type="repeat" description="FG-GAP" evidence="12">
    <location>
        <begin position="101"/>
        <end position="166"/>
    </location>
</feature>
<dbReference type="GO" id="GO:0048513">
    <property type="term" value="P:animal organ development"/>
    <property type="evidence" value="ECO:0007669"/>
    <property type="project" value="UniProtKB-ARBA"/>
</dbReference>
<dbReference type="HOGENOM" id="CLU_234084_0_0_1"/>
<dbReference type="InterPro" id="IPR018184">
    <property type="entry name" value="Integrin_alpha_C_CS"/>
</dbReference>
<evidence type="ECO:0000256" key="11">
    <source>
        <dbReference type="ARBA" id="ARBA00023180"/>
    </source>
</evidence>
<feature type="region of interest" description="Disordered" evidence="14">
    <location>
        <begin position="1809"/>
        <end position="1830"/>
    </location>
</feature>
<dbReference type="GO" id="GO:0038023">
    <property type="term" value="F:signaling receptor activity"/>
    <property type="evidence" value="ECO:0000318"/>
    <property type="project" value="GO_Central"/>
</dbReference>
<evidence type="ECO:0000256" key="6">
    <source>
        <dbReference type="ARBA" id="ARBA00022889"/>
    </source>
</evidence>
<comment type="subcellular location">
    <subcellularLocation>
        <location evidence="1 13">Membrane</location>
        <topology evidence="1 13">Single-pass type I membrane protein</topology>
    </subcellularLocation>
</comment>
<dbReference type="InterPro" id="IPR013649">
    <property type="entry name" value="Integrin_alpha_Ig-like_1"/>
</dbReference>
<dbReference type="Gene3D" id="1.20.5.930">
    <property type="entry name" value="Bicelle-embedded integrin alpha(iib) transmembrane segment"/>
    <property type="match status" value="1"/>
</dbReference>
<evidence type="ECO:0000256" key="9">
    <source>
        <dbReference type="ARBA" id="ARBA00023136"/>
    </source>
</evidence>
<keyword evidence="7 13" id="KW-1133">Transmembrane helix</keyword>
<dbReference type="InterPro" id="IPR048286">
    <property type="entry name" value="Integrin_alpha_Ig-like_3"/>
</dbReference>
<dbReference type="Pfam" id="PF20806">
    <property type="entry name" value="Integrin_A_Ig_3"/>
    <property type="match status" value="1"/>
</dbReference>
<evidence type="ECO:0000256" key="8">
    <source>
        <dbReference type="ARBA" id="ARBA00023037"/>
    </source>
</evidence>
<feature type="domain" description="Integrin alpha third immunoglobulin-like" evidence="17">
    <location>
        <begin position="794"/>
        <end position="879"/>
    </location>
</feature>
<dbReference type="InterPro" id="IPR048285">
    <property type="entry name" value="Integrin_alpha_Ig-like_2"/>
</dbReference>
<dbReference type="PANTHER" id="PTHR23220:SF133">
    <property type="entry name" value="INTEGRIN ALPHA-PS2"/>
    <property type="match status" value="1"/>
</dbReference>
<evidence type="ECO:0000256" key="10">
    <source>
        <dbReference type="ARBA" id="ARBA00023170"/>
    </source>
</evidence>
<dbReference type="PRINTS" id="PR01185">
    <property type="entry name" value="INTEGRINA"/>
</dbReference>
<gene>
    <name evidence="18" type="primary">AUGUSTUS-3.0.2_01667</name>
    <name evidence="18" type="ORF">TcasGA2_TC001667</name>
</gene>
<dbReference type="Pfam" id="PF01839">
    <property type="entry name" value="FG-GAP"/>
    <property type="match status" value="2"/>
</dbReference>
<reference evidence="18 19" key="2">
    <citation type="journal article" date="2010" name="Nucleic Acids Res.">
        <title>BeetleBase in 2010: revisions to provide comprehensive genomic information for Tribolium castaneum.</title>
        <authorList>
            <person name="Kim H.S."/>
            <person name="Murphy T."/>
            <person name="Xia J."/>
            <person name="Caragea D."/>
            <person name="Park Y."/>
            <person name="Beeman R.W."/>
            <person name="Lorenzen M.D."/>
            <person name="Butcher S."/>
            <person name="Manak J.R."/>
            <person name="Brown S.J."/>
        </authorList>
    </citation>
    <scope>NUCLEOTIDE SEQUENCE [LARGE SCALE GENOMIC DNA]</scope>
    <source>
        <strain evidence="18 19">Georgia GA2</strain>
    </source>
</reference>
<evidence type="ECO:0000256" key="12">
    <source>
        <dbReference type="PROSITE-ProRule" id="PRU00803"/>
    </source>
</evidence>
<feature type="domain" description="Integrin alpha first immunoglubulin-like" evidence="15">
    <location>
        <begin position="479"/>
        <end position="647"/>
    </location>
</feature>
<dbReference type="Gene3D" id="2.60.40.1530">
    <property type="entry name" value="ntegrin, alpha v. Chain A, domain 4"/>
    <property type="match status" value="2"/>
</dbReference>
<dbReference type="GO" id="GO:0009986">
    <property type="term" value="C:cell surface"/>
    <property type="evidence" value="ECO:0000318"/>
    <property type="project" value="GO_Central"/>
</dbReference>
<evidence type="ECO:0000256" key="1">
    <source>
        <dbReference type="ARBA" id="ARBA00004479"/>
    </source>
</evidence>
<feature type="chain" id="PRO_5007230855" evidence="13">
    <location>
        <begin position="22"/>
        <end position="1830"/>
    </location>
</feature>
<keyword evidence="5" id="KW-0677">Repeat</keyword>
<feature type="repeat" description="FG-GAP" evidence="12">
    <location>
        <begin position="171"/>
        <end position="224"/>
    </location>
</feature>
<feature type="region of interest" description="Disordered" evidence="14">
    <location>
        <begin position="1645"/>
        <end position="1674"/>
    </location>
</feature>
<keyword evidence="9 13" id="KW-0472">Membrane</keyword>
<feature type="repeat" description="FG-GAP" evidence="12">
    <location>
        <begin position="30"/>
        <end position="91"/>
    </location>
</feature>
<evidence type="ECO:0000256" key="13">
    <source>
        <dbReference type="RuleBase" id="RU003762"/>
    </source>
</evidence>
<feature type="compositionally biased region" description="Basic residues" evidence="14">
    <location>
        <begin position="1661"/>
        <end position="1670"/>
    </location>
</feature>
<evidence type="ECO:0000259" key="17">
    <source>
        <dbReference type="Pfam" id="PF20806"/>
    </source>
</evidence>
<keyword evidence="10 13" id="KW-0675">Receptor</keyword>
<dbReference type="GO" id="GO:0007229">
    <property type="term" value="P:integrin-mediated signaling pathway"/>
    <property type="evidence" value="ECO:0000318"/>
    <property type="project" value="GO_Central"/>
</dbReference>
<accession>D6X1K8</accession>
<feature type="repeat" description="FG-GAP" evidence="12">
    <location>
        <begin position="304"/>
        <end position="368"/>
    </location>
</feature>
<dbReference type="GO" id="GO:0008305">
    <property type="term" value="C:integrin complex"/>
    <property type="evidence" value="ECO:0000318"/>
    <property type="project" value="GO_Central"/>
</dbReference>
<dbReference type="InterPro" id="IPR028994">
    <property type="entry name" value="Integrin_alpha_N"/>
</dbReference>
<keyword evidence="3 13" id="KW-0812">Transmembrane</keyword>
<dbReference type="GO" id="GO:0098609">
    <property type="term" value="P:cell-cell adhesion"/>
    <property type="evidence" value="ECO:0000318"/>
    <property type="project" value="GO_Central"/>
</dbReference>
<dbReference type="InParanoid" id="D6X1K8"/>
<dbReference type="InterPro" id="IPR032695">
    <property type="entry name" value="Integrin_dom_sf"/>
</dbReference>
<keyword evidence="19" id="KW-1185">Reference proteome</keyword>
<evidence type="ECO:0000256" key="5">
    <source>
        <dbReference type="ARBA" id="ARBA00022737"/>
    </source>
</evidence>
<keyword evidence="6 13" id="KW-0130">Cell adhesion</keyword>
<keyword evidence="11" id="KW-0325">Glycoprotein</keyword>
<dbReference type="KEGG" id="tca:657993"/>
<dbReference type="PROSITE" id="PS51470">
    <property type="entry name" value="FG_GAP"/>
    <property type="match status" value="6"/>
</dbReference>
<dbReference type="Proteomes" id="UP000007266">
    <property type="component" value="Linkage group 9"/>
</dbReference>
<keyword evidence="4 13" id="KW-0732">Signal</keyword>
<reference evidence="18 19" key="1">
    <citation type="journal article" date="2008" name="Nature">
        <title>The genome of the model beetle and pest Tribolium castaneum.</title>
        <authorList>
            <consortium name="Tribolium Genome Sequencing Consortium"/>
            <person name="Richards S."/>
            <person name="Gibbs R.A."/>
            <person name="Weinstock G.M."/>
            <person name="Brown S.J."/>
            <person name="Denell R."/>
            <person name="Beeman R.W."/>
            <person name="Gibbs R."/>
            <person name="Beeman R.W."/>
            <person name="Brown S.J."/>
            <person name="Bucher G."/>
            <person name="Friedrich M."/>
            <person name="Grimmelikhuijzen C.J."/>
            <person name="Klingler M."/>
            <person name="Lorenzen M."/>
            <person name="Richards S."/>
            <person name="Roth S."/>
            <person name="Schroder R."/>
            <person name="Tautz D."/>
            <person name="Zdobnov E.M."/>
            <person name="Muzny D."/>
            <person name="Gibbs R.A."/>
            <person name="Weinstock G.M."/>
            <person name="Attaway T."/>
            <person name="Bell S."/>
            <person name="Buhay C.J."/>
            <person name="Chandrabose M.N."/>
            <person name="Chavez D."/>
            <person name="Clerk-Blankenburg K.P."/>
            <person name="Cree A."/>
            <person name="Dao M."/>
            <person name="Davis C."/>
            <person name="Chacko J."/>
            <person name="Dinh H."/>
            <person name="Dugan-Rocha S."/>
            <person name="Fowler G."/>
            <person name="Garner T.T."/>
            <person name="Garnes J."/>
            <person name="Gnirke A."/>
            <person name="Hawes A."/>
            <person name="Hernandez J."/>
            <person name="Hines S."/>
            <person name="Holder M."/>
            <person name="Hume J."/>
            <person name="Jhangiani S.N."/>
            <person name="Joshi V."/>
            <person name="Khan Z.M."/>
            <person name="Jackson L."/>
            <person name="Kovar C."/>
            <person name="Kowis A."/>
            <person name="Lee S."/>
            <person name="Lewis L.R."/>
            <person name="Margolis J."/>
            <person name="Morgan M."/>
            <person name="Nazareth L.V."/>
            <person name="Nguyen N."/>
            <person name="Okwuonu G."/>
            <person name="Parker D."/>
            <person name="Richards S."/>
            <person name="Ruiz S.J."/>
            <person name="Santibanez J."/>
            <person name="Savard J."/>
            <person name="Scherer S.E."/>
            <person name="Schneider B."/>
            <person name="Sodergren E."/>
            <person name="Tautz D."/>
            <person name="Vattahil S."/>
            <person name="Villasana D."/>
            <person name="White C.S."/>
            <person name="Wright R."/>
            <person name="Park Y."/>
            <person name="Beeman R.W."/>
            <person name="Lord J."/>
            <person name="Oppert B."/>
            <person name="Lorenzen M."/>
            <person name="Brown S."/>
            <person name="Wang L."/>
            <person name="Savard J."/>
            <person name="Tautz D."/>
            <person name="Richards S."/>
            <person name="Weinstock G."/>
            <person name="Gibbs R.A."/>
            <person name="Liu Y."/>
            <person name="Worley K."/>
            <person name="Weinstock G."/>
            <person name="Elsik C.G."/>
            <person name="Reese J.T."/>
            <person name="Elhaik E."/>
            <person name="Landan G."/>
            <person name="Graur D."/>
            <person name="Arensburger P."/>
            <person name="Atkinson P."/>
            <person name="Beeman R.W."/>
            <person name="Beidler J."/>
            <person name="Brown S.J."/>
            <person name="Demuth J.P."/>
            <person name="Drury D.W."/>
            <person name="Du Y.Z."/>
            <person name="Fujiwara H."/>
            <person name="Lorenzen M."/>
            <person name="Maselli V."/>
            <person name="Osanai M."/>
            <person name="Park Y."/>
            <person name="Robertson H.M."/>
            <person name="Tu Z."/>
            <person name="Wang J.J."/>
            <person name="Wang S."/>
            <person name="Richards S."/>
            <person name="Song H."/>
            <person name="Zhang L."/>
            <person name="Sodergren E."/>
            <person name="Werner D."/>
            <person name="Stanke M."/>
            <person name="Morgenstern B."/>
            <person name="Solovyev V."/>
            <person name="Kosarev P."/>
            <person name="Brown G."/>
            <person name="Chen H.C."/>
            <person name="Ermolaeva O."/>
            <person name="Hlavina W."/>
            <person name="Kapustin Y."/>
            <person name="Kiryutin B."/>
            <person name="Kitts P."/>
            <person name="Maglott D."/>
            <person name="Pruitt K."/>
            <person name="Sapojnikov V."/>
            <person name="Souvorov A."/>
            <person name="Mackey A.J."/>
            <person name="Waterhouse R.M."/>
            <person name="Wyder S."/>
            <person name="Zdobnov E.M."/>
            <person name="Zdobnov E.M."/>
            <person name="Wyder S."/>
            <person name="Kriventseva E.V."/>
            <person name="Kadowaki T."/>
            <person name="Bork P."/>
            <person name="Aranda M."/>
            <person name="Bao R."/>
            <person name="Beermann A."/>
            <person name="Berns N."/>
            <person name="Bolognesi R."/>
            <person name="Bonneton F."/>
            <person name="Bopp D."/>
            <person name="Brown S.J."/>
            <person name="Bucher G."/>
            <person name="Butts T."/>
            <person name="Chaumot A."/>
            <person name="Denell R.E."/>
            <person name="Ferrier D.E."/>
            <person name="Friedrich M."/>
            <person name="Gordon C.M."/>
            <person name="Jindra M."/>
            <person name="Klingler M."/>
            <person name="Lan Q."/>
            <person name="Lattorff H.M."/>
            <person name="Laudet V."/>
            <person name="von Levetsow C."/>
            <person name="Liu Z."/>
            <person name="Lutz R."/>
            <person name="Lynch J.A."/>
            <person name="da Fonseca R.N."/>
            <person name="Posnien N."/>
            <person name="Reuter R."/>
            <person name="Roth S."/>
            <person name="Savard J."/>
            <person name="Schinko J.B."/>
            <person name="Schmitt C."/>
            <person name="Schoppmeier M."/>
            <person name="Schroder R."/>
            <person name="Shippy T.D."/>
            <person name="Simonnet F."/>
            <person name="Marques-Souza H."/>
            <person name="Tautz D."/>
            <person name="Tomoyasu Y."/>
            <person name="Trauner J."/>
            <person name="Van der Zee M."/>
            <person name="Vervoort M."/>
            <person name="Wittkopp N."/>
            <person name="Wimmer E.A."/>
            <person name="Yang X."/>
            <person name="Jones A.K."/>
            <person name="Sattelle D.B."/>
            <person name="Ebert P.R."/>
            <person name="Nelson D."/>
            <person name="Scott J.G."/>
            <person name="Beeman R.W."/>
            <person name="Muthukrishnan S."/>
            <person name="Kramer K.J."/>
            <person name="Arakane Y."/>
            <person name="Beeman R.W."/>
            <person name="Zhu Q."/>
            <person name="Hogenkamp D."/>
            <person name="Dixit R."/>
            <person name="Oppert B."/>
            <person name="Jiang H."/>
            <person name="Zou Z."/>
            <person name="Marshall J."/>
            <person name="Elpidina E."/>
            <person name="Vinokurov K."/>
            <person name="Oppert C."/>
            <person name="Zou Z."/>
            <person name="Evans J."/>
            <person name="Lu Z."/>
            <person name="Zhao P."/>
            <person name="Sumathipala N."/>
            <person name="Altincicek B."/>
            <person name="Vilcinskas A."/>
            <person name="Williams M."/>
            <person name="Hultmark D."/>
            <person name="Hetru C."/>
            <person name="Jiang H."/>
            <person name="Grimmelikhuijzen C.J."/>
            <person name="Hauser F."/>
            <person name="Cazzamali G."/>
            <person name="Williamson M."/>
            <person name="Park Y."/>
            <person name="Li B."/>
            <person name="Tanaka Y."/>
            <person name="Predel R."/>
            <person name="Neupert S."/>
            <person name="Schachtner J."/>
            <person name="Verleyen P."/>
            <person name="Raible F."/>
            <person name="Bork P."/>
            <person name="Friedrich M."/>
            <person name="Walden K.K."/>
            <person name="Robertson H.M."/>
            <person name="Angeli S."/>
            <person name="Foret S."/>
            <person name="Bucher G."/>
            <person name="Schuetz S."/>
            <person name="Maleszka R."/>
            <person name="Wimmer E.A."/>
            <person name="Beeman R.W."/>
            <person name="Lorenzen M."/>
            <person name="Tomoyasu Y."/>
            <person name="Miller S.C."/>
            <person name="Grossmann D."/>
            <person name="Bucher G."/>
        </authorList>
    </citation>
    <scope>NUCLEOTIDE SEQUENCE [LARGE SCALE GENOMIC DNA]</scope>
    <source>
        <strain evidence="18 19">Georgia GA2</strain>
    </source>
</reference>
<dbReference type="PROSITE" id="PS00242">
    <property type="entry name" value="INTEGRIN_ALPHA"/>
    <property type="match status" value="1"/>
</dbReference>
<dbReference type="InterPro" id="IPR013517">
    <property type="entry name" value="FG-GAP"/>
</dbReference>
<feature type="domain" description="Integrin alpha second immunoglobulin-like" evidence="16">
    <location>
        <begin position="648"/>
        <end position="773"/>
    </location>
</feature>
<dbReference type="STRING" id="7070.D6X1K8"/>